<proteinExistence type="predicted"/>
<dbReference type="AlphaFoldDB" id="A0AAV7XM92"/>
<reference evidence="2" key="1">
    <citation type="submission" date="2022-12" db="EMBL/GenBank/DDBJ databases">
        <title>Chromosome-level genome assembly of the bean flower thrips Megalurothrips usitatus.</title>
        <authorList>
            <person name="Ma L."/>
            <person name="Liu Q."/>
            <person name="Li H."/>
            <person name="Cai W."/>
        </authorList>
    </citation>
    <scope>NUCLEOTIDE SEQUENCE</scope>
    <source>
        <strain evidence="2">Cailab_2022a</strain>
    </source>
</reference>
<dbReference type="EMBL" id="JAPTSV010000008">
    <property type="protein sequence ID" value="KAJ1525534.1"/>
    <property type="molecule type" value="Genomic_DNA"/>
</dbReference>
<feature type="region of interest" description="Disordered" evidence="1">
    <location>
        <begin position="45"/>
        <end position="86"/>
    </location>
</feature>
<organism evidence="2 3">
    <name type="scientific">Megalurothrips usitatus</name>
    <name type="common">bean blossom thrips</name>
    <dbReference type="NCBI Taxonomy" id="439358"/>
    <lineage>
        <taxon>Eukaryota</taxon>
        <taxon>Metazoa</taxon>
        <taxon>Ecdysozoa</taxon>
        <taxon>Arthropoda</taxon>
        <taxon>Hexapoda</taxon>
        <taxon>Insecta</taxon>
        <taxon>Pterygota</taxon>
        <taxon>Neoptera</taxon>
        <taxon>Paraneoptera</taxon>
        <taxon>Thysanoptera</taxon>
        <taxon>Terebrantia</taxon>
        <taxon>Thripoidea</taxon>
        <taxon>Thripidae</taxon>
        <taxon>Megalurothrips</taxon>
    </lineage>
</organism>
<comment type="caution">
    <text evidence="2">The sequence shown here is derived from an EMBL/GenBank/DDBJ whole genome shotgun (WGS) entry which is preliminary data.</text>
</comment>
<accession>A0AAV7XM92</accession>
<evidence type="ECO:0000313" key="2">
    <source>
        <dbReference type="EMBL" id="KAJ1525534.1"/>
    </source>
</evidence>
<gene>
    <name evidence="2" type="ORF">ONE63_010339</name>
</gene>
<evidence type="ECO:0000313" key="3">
    <source>
        <dbReference type="Proteomes" id="UP001075354"/>
    </source>
</evidence>
<name>A0AAV7XM92_9NEOP</name>
<keyword evidence="3" id="KW-1185">Reference proteome</keyword>
<feature type="compositionally biased region" description="Low complexity" evidence="1">
    <location>
        <begin position="45"/>
        <end position="65"/>
    </location>
</feature>
<dbReference type="Proteomes" id="UP001075354">
    <property type="component" value="Chromosome 8"/>
</dbReference>
<protein>
    <submittedName>
        <fullName evidence="2">Uncharacterized protein</fullName>
    </submittedName>
</protein>
<evidence type="ECO:0000256" key="1">
    <source>
        <dbReference type="SAM" id="MobiDB-lite"/>
    </source>
</evidence>
<sequence>MICLFWNVSKSPTVKKISAGGMHDPKLKKETIVVMNTDVISQCTSGSAALPTSSVSSTSDPPSSVHTNPSEELPLSTFAGPMHDPKLKKQPIVVMKTGNNSKTTEQRSAFDIGF</sequence>